<feature type="chain" id="PRO_5008586732" evidence="1">
    <location>
        <begin position="20"/>
        <end position="144"/>
    </location>
</feature>
<evidence type="ECO:0000256" key="1">
    <source>
        <dbReference type="SAM" id="SignalP"/>
    </source>
</evidence>
<keyword evidence="1" id="KW-0732">Signal</keyword>
<gene>
    <name evidence="3" type="ORF">g.8635</name>
    <name evidence="2" type="ORF">g.8636</name>
</gene>
<evidence type="ECO:0000313" key="3">
    <source>
        <dbReference type="EMBL" id="JAT35925.1"/>
    </source>
</evidence>
<organism evidence="2">
    <name type="scientific">Graphocephala atropunctata</name>
    <dbReference type="NCBI Taxonomy" id="36148"/>
    <lineage>
        <taxon>Eukaryota</taxon>
        <taxon>Metazoa</taxon>
        <taxon>Ecdysozoa</taxon>
        <taxon>Arthropoda</taxon>
        <taxon>Hexapoda</taxon>
        <taxon>Insecta</taxon>
        <taxon>Pterygota</taxon>
        <taxon>Neoptera</taxon>
        <taxon>Paraneoptera</taxon>
        <taxon>Hemiptera</taxon>
        <taxon>Auchenorrhyncha</taxon>
        <taxon>Membracoidea</taxon>
        <taxon>Cicadellidae</taxon>
        <taxon>Cicadellinae</taxon>
        <taxon>Cicadellini</taxon>
        <taxon>Graphocephala</taxon>
    </lineage>
</organism>
<protein>
    <submittedName>
        <fullName evidence="2">Uncharacterized protein</fullName>
    </submittedName>
</protein>
<dbReference type="EMBL" id="GEBQ01004052">
    <property type="protein sequence ID" value="JAT35925.1"/>
    <property type="molecule type" value="Transcribed_RNA"/>
</dbReference>
<feature type="signal peptide" evidence="1">
    <location>
        <begin position="1"/>
        <end position="19"/>
    </location>
</feature>
<reference evidence="2" key="1">
    <citation type="submission" date="2015-11" db="EMBL/GenBank/DDBJ databases">
        <title>De novo transcriptome assembly of four potential Pierce s Disease insect vectors from Arizona vineyards.</title>
        <authorList>
            <person name="Tassone E.E."/>
        </authorList>
    </citation>
    <scope>NUCLEOTIDE SEQUENCE</scope>
</reference>
<proteinExistence type="predicted"/>
<dbReference type="AlphaFoldDB" id="A0A1B6KII9"/>
<dbReference type="EMBL" id="GEBQ01028718">
    <property type="protein sequence ID" value="JAT11259.1"/>
    <property type="molecule type" value="Transcribed_RNA"/>
</dbReference>
<sequence>MYFILLPLLFSCFVFSANAQSASARAGVGAADYWKLDDVLEFVSNGSVNGNSLSSLFTDLTQRATGEVDRLYHQLEGVLRQTPVATRLDPAALNANCTCYCRCPRDTASSRVIDDIKGKVMDLKKRFEYVGQSIKQKIYDMTTQ</sequence>
<name>A0A1B6KII9_9HEMI</name>
<accession>A0A1B6KII9</accession>
<evidence type="ECO:0000313" key="2">
    <source>
        <dbReference type="EMBL" id="JAT11259.1"/>
    </source>
</evidence>